<sequence length="227" mass="24212">MICSLGRRLATNKPFRHAQQQSPKPMPWPPDFKYQVTRQFACKAALFSRPSSSSNNSNSMSSSNGHDTRETPANTAADSNRNRKFVEQQTAMEQEDVFEQAMSWCLMGIWGAVLLTSLHAVVGFVGHQTFSAGASDVALAAARQQVNRQAVLSAARSAAGGAASRAPPLAASASGVTPMALLLRALAAVCGVLISTVWRGLVATRFAAVRAGYVLFVSLLGSLFHFL</sequence>
<organism evidence="3">
    <name type="scientific">Dunaliella tertiolecta</name>
    <name type="common">Green alga</name>
    <dbReference type="NCBI Taxonomy" id="3047"/>
    <lineage>
        <taxon>Eukaryota</taxon>
        <taxon>Viridiplantae</taxon>
        <taxon>Chlorophyta</taxon>
        <taxon>core chlorophytes</taxon>
        <taxon>Chlorophyceae</taxon>
        <taxon>CS clade</taxon>
        <taxon>Chlamydomonadales</taxon>
        <taxon>Dunaliellaceae</taxon>
        <taxon>Dunaliella</taxon>
    </lineage>
</organism>
<keyword evidence="2" id="KW-0472">Membrane</keyword>
<gene>
    <name evidence="3" type="ORF">DTER00134_LOCUS7348</name>
</gene>
<keyword evidence="2" id="KW-0812">Transmembrane</keyword>
<feature type="transmembrane region" description="Helical" evidence="2">
    <location>
        <begin position="207"/>
        <end position="226"/>
    </location>
</feature>
<dbReference type="EMBL" id="HBIP01012868">
    <property type="protein sequence ID" value="CAE0492275.1"/>
    <property type="molecule type" value="Transcribed_RNA"/>
</dbReference>
<feature type="transmembrane region" description="Helical" evidence="2">
    <location>
        <begin position="181"/>
        <end position="201"/>
    </location>
</feature>
<keyword evidence="2" id="KW-1133">Transmembrane helix</keyword>
<evidence type="ECO:0000256" key="1">
    <source>
        <dbReference type="SAM" id="MobiDB-lite"/>
    </source>
</evidence>
<feature type="transmembrane region" description="Helical" evidence="2">
    <location>
        <begin position="101"/>
        <end position="125"/>
    </location>
</feature>
<evidence type="ECO:0000313" key="3">
    <source>
        <dbReference type="EMBL" id="CAE0492275.1"/>
    </source>
</evidence>
<protein>
    <recommendedName>
        <fullName evidence="4">Transmembrane protein</fullName>
    </recommendedName>
</protein>
<evidence type="ECO:0008006" key="4">
    <source>
        <dbReference type="Google" id="ProtNLM"/>
    </source>
</evidence>
<evidence type="ECO:0000256" key="2">
    <source>
        <dbReference type="SAM" id="Phobius"/>
    </source>
</evidence>
<accession>A0A7S3QTJ3</accession>
<proteinExistence type="predicted"/>
<name>A0A7S3QTJ3_DUNTE</name>
<dbReference type="AlphaFoldDB" id="A0A7S3QTJ3"/>
<reference evidence="3" key="1">
    <citation type="submission" date="2021-01" db="EMBL/GenBank/DDBJ databases">
        <authorList>
            <person name="Corre E."/>
            <person name="Pelletier E."/>
            <person name="Niang G."/>
            <person name="Scheremetjew M."/>
            <person name="Finn R."/>
            <person name="Kale V."/>
            <person name="Holt S."/>
            <person name="Cochrane G."/>
            <person name="Meng A."/>
            <person name="Brown T."/>
            <person name="Cohen L."/>
        </authorList>
    </citation>
    <scope>NUCLEOTIDE SEQUENCE</scope>
    <source>
        <strain evidence="3">CCMP1320</strain>
    </source>
</reference>
<feature type="region of interest" description="Disordered" evidence="1">
    <location>
        <begin position="48"/>
        <end position="82"/>
    </location>
</feature>
<feature type="compositionally biased region" description="Low complexity" evidence="1">
    <location>
        <begin position="51"/>
        <end position="64"/>
    </location>
</feature>